<evidence type="ECO:0000256" key="1">
    <source>
        <dbReference type="SAM" id="Phobius"/>
    </source>
</evidence>
<dbReference type="EMBL" id="KN822334">
    <property type="protein sequence ID" value="KIM50760.1"/>
    <property type="molecule type" value="Genomic_DNA"/>
</dbReference>
<protein>
    <submittedName>
        <fullName evidence="2">Uncharacterized protein</fullName>
    </submittedName>
</protein>
<proteinExistence type="predicted"/>
<feature type="transmembrane region" description="Helical" evidence="1">
    <location>
        <begin position="6"/>
        <end position="31"/>
    </location>
</feature>
<organism evidence="2 3">
    <name type="scientific">Scleroderma citrinum Foug A</name>
    <dbReference type="NCBI Taxonomy" id="1036808"/>
    <lineage>
        <taxon>Eukaryota</taxon>
        <taxon>Fungi</taxon>
        <taxon>Dikarya</taxon>
        <taxon>Basidiomycota</taxon>
        <taxon>Agaricomycotina</taxon>
        <taxon>Agaricomycetes</taxon>
        <taxon>Agaricomycetidae</taxon>
        <taxon>Boletales</taxon>
        <taxon>Sclerodermatineae</taxon>
        <taxon>Sclerodermataceae</taxon>
        <taxon>Scleroderma</taxon>
    </lineage>
</organism>
<name>A0A0C3CQA5_9AGAM</name>
<evidence type="ECO:0000313" key="2">
    <source>
        <dbReference type="EMBL" id="KIM50760.1"/>
    </source>
</evidence>
<keyword evidence="1" id="KW-0812">Transmembrane</keyword>
<keyword evidence="3" id="KW-1185">Reference proteome</keyword>
<reference evidence="2 3" key="1">
    <citation type="submission" date="2014-04" db="EMBL/GenBank/DDBJ databases">
        <authorList>
            <consortium name="DOE Joint Genome Institute"/>
            <person name="Kuo A."/>
            <person name="Kohler A."/>
            <person name="Nagy L.G."/>
            <person name="Floudas D."/>
            <person name="Copeland A."/>
            <person name="Barry K.W."/>
            <person name="Cichocki N."/>
            <person name="Veneault-Fourrey C."/>
            <person name="LaButti K."/>
            <person name="Lindquist E.A."/>
            <person name="Lipzen A."/>
            <person name="Lundell T."/>
            <person name="Morin E."/>
            <person name="Murat C."/>
            <person name="Sun H."/>
            <person name="Tunlid A."/>
            <person name="Henrissat B."/>
            <person name="Grigoriev I.V."/>
            <person name="Hibbett D.S."/>
            <person name="Martin F."/>
            <person name="Nordberg H.P."/>
            <person name="Cantor M.N."/>
            <person name="Hua S.X."/>
        </authorList>
    </citation>
    <scope>NUCLEOTIDE SEQUENCE [LARGE SCALE GENOMIC DNA]</scope>
    <source>
        <strain evidence="2 3">Foug A</strain>
    </source>
</reference>
<dbReference type="Proteomes" id="UP000053989">
    <property type="component" value="Unassembled WGS sequence"/>
</dbReference>
<dbReference type="HOGENOM" id="CLU_2414578_0_0_1"/>
<accession>A0A0C3CQA5</accession>
<dbReference type="InParanoid" id="A0A0C3CQA5"/>
<sequence>MGPAGLLFVLPVIEDMVLIATTVSLLFLLFYGPLNAIRSRTVLRTLSSSFFLENVLRSGGFVVVAIYRKTYNDSAVHTLLPYGGRPILEDLI</sequence>
<evidence type="ECO:0000313" key="3">
    <source>
        <dbReference type="Proteomes" id="UP000053989"/>
    </source>
</evidence>
<gene>
    <name evidence="2" type="ORF">SCLCIDRAFT_765076</name>
</gene>
<keyword evidence="1" id="KW-0472">Membrane</keyword>
<dbReference type="AlphaFoldDB" id="A0A0C3CQA5"/>
<reference evidence="3" key="2">
    <citation type="submission" date="2015-01" db="EMBL/GenBank/DDBJ databases">
        <title>Evolutionary Origins and Diversification of the Mycorrhizal Mutualists.</title>
        <authorList>
            <consortium name="DOE Joint Genome Institute"/>
            <consortium name="Mycorrhizal Genomics Consortium"/>
            <person name="Kohler A."/>
            <person name="Kuo A."/>
            <person name="Nagy L.G."/>
            <person name="Floudas D."/>
            <person name="Copeland A."/>
            <person name="Barry K.W."/>
            <person name="Cichocki N."/>
            <person name="Veneault-Fourrey C."/>
            <person name="LaButti K."/>
            <person name="Lindquist E.A."/>
            <person name="Lipzen A."/>
            <person name="Lundell T."/>
            <person name="Morin E."/>
            <person name="Murat C."/>
            <person name="Riley R."/>
            <person name="Ohm R."/>
            <person name="Sun H."/>
            <person name="Tunlid A."/>
            <person name="Henrissat B."/>
            <person name="Grigoriev I.V."/>
            <person name="Hibbett D.S."/>
            <person name="Martin F."/>
        </authorList>
    </citation>
    <scope>NUCLEOTIDE SEQUENCE [LARGE SCALE GENOMIC DNA]</scope>
    <source>
        <strain evidence="3">Foug A</strain>
    </source>
</reference>
<keyword evidence="1" id="KW-1133">Transmembrane helix</keyword>